<evidence type="ECO:0000313" key="2">
    <source>
        <dbReference type="EMBL" id="KIJ39903.1"/>
    </source>
</evidence>
<proteinExistence type="predicted"/>
<feature type="compositionally biased region" description="Polar residues" evidence="1">
    <location>
        <begin position="544"/>
        <end position="557"/>
    </location>
</feature>
<sequence length="684" mass="75019">MAITEVQARTANITLPSIHLGSFASQYPSSMPPSDLQTQNRRSSRFADLTGPLGLDDTATPYPTPQRSRQGQDWRSTNGGPYPNITSNSYRSYSPASPRQSYNPNTPSRGPPANALYPAGVSPLPLQPPNSPAQMAGTPKELCLECMMRDEDMADVDVTSPGVWERESDAYYVELCRREEEEEREREMHPTSSSGVSSSMGEHRLPRARGAKMTEGNLAVWNTLNPPEPASKHQTLLSYLDTQNTLLRAESRARQQAMKESRLLDEKMRNAYAELRQSSYEVASPSNINHPPDEPGSGPGLKIRSPSLRGFVDDPRSSLKREATLLENGLIVERVDVRKEEARIRRDERRARKASRDSLALFDSRGDAMSLYSLQAVEAASLRAPAPYESTTSVPMPTNRSVRSMYTMPSTPWGTPTPVARPFSMAGAGASATSLNTTASPRRRFFGGMRKLSGYFGSEASLAQSGSMMDMHLGLDQEKQLARSPGPERESMRSPPINESEPWPQLDSERTSPRSLDDGPAVDTPKKKKKRGLSRLWKIFTAPGKNQASVYTSNSPRNPEDDLPLAPPPPLSYLVDRGSMQSERPALSSTGRHVSMPSLSLPSQKGHHPRSNSIRSAIGISLSSPSDGSSTLPSPTEARFPGAPREQHVHGLELNADDAGAYEDEMEGIGKRRVNGLDVRILFA</sequence>
<dbReference type="Proteomes" id="UP000054279">
    <property type="component" value="Unassembled WGS sequence"/>
</dbReference>
<gene>
    <name evidence="2" type="ORF">M422DRAFT_68708</name>
</gene>
<evidence type="ECO:0000313" key="3">
    <source>
        <dbReference type="Proteomes" id="UP000054279"/>
    </source>
</evidence>
<feature type="compositionally biased region" description="Low complexity" evidence="1">
    <location>
        <begin position="618"/>
        <end position="636"/>
    </location>
</feature>
<protein>
    <submittedName>
        <fullName evidence="2">Uncharacterized protein</fullName>
    </submittedName>
</protein>
<organism evidence="2 3">
    <name type="scientific">Sphaerobolus stellatus (strain SS14)</name>
    <dbReference type="NCBI Taxonomy" id="990650"/>
    <lineage>
        <taxon>Eukaryota</taxon>
        <taxon>Fungi</taxon>
        <taxon>Dikarya</taxon>
        <taxon>Basidiomycota</taxon>
        <taxon>Agaricomycotina</taxon>
        <taxon>Agaricomycetes</taxon>
        <taxon>Phallomycetidae</taxon>
        <taxon>Geastrales</taxon>
        <taxon>Sphaerobolaceae</taxon>
        <taxon>Sphaerobolus</taxon>
    </lineage>
</organism>
<feature type="compositionally biased region" description="Basic and acidic residues" evidence="1">
    <location>
        <begin position="479"/>
        <end position="492"/>
    </location>
</feature>
<accession>A0A0C9UA00</accession>
<feature type="region of interest" description="Disordered" evidence="1">
    <location>
        <begin position="281"/>
        <end position="315"/>
    </location>
</feature>
<feature type="compositionally biased region" description="Polar residues" evidence="1">
    <location>
        <begin position="65"/>
        <end position="108"/>
    </location>
</feature>
<keyword evidence="3" id="KW-1185">Reference proteome</keyword>
<dbReference type="HOGENOM" id="CLU_402342_0_0_1"/>
<name>A0A0C9UA00_SPHS4</name>
<reference evidence="2 3" key="1">
    <citation type="submission" date="2014-06" db="EMBL/GenBank/DDBJ databases">
        <title>Evolutionary Origins and Diversification of the Mycorrhizal Mutualists.</title>
        <authorList>
            <consortium name="DOE Joint Genome Institute"/>
            <consortium name="Mycorrhizal Genomics Consortium"/>
            <person name="Kohler A."/>
            <person name="Kuo A."/>
            <person name="Nagy L.G."/>
            <person name="Floudas D."/>
            <person name="Copeland A."/>
            <person name="Barry K.W."/>
            <person name="Cichocki N."/>
            <person name="Veneault-Fourrey C."/>
            <person name="LaButti K."/>
            <person name="Lindquist E.A."/>
            <person name="Lipzen A."/>
            <person name="Lundell T."/>
            <person name="Morin E."/>
            <person name="Murat C."/>
            <person name="Riley R."/>
            <person name="Ohm R."/>
            <person name="Sun H."/>
            <person name="Tunlid A."/>
            <person name="Henrissat B."/>
            <person name="Grigoriev I.V."/>
            <person name="Hibbett D.S."/>
            <person name="Martin F."/>
        </authorList>
    </citation>
    <scope>NUCLEOTIDE SEQUENCE [LARGE SCALE GENOMIC DNA]</scope>
    <source>
        <strain evidence="2 3">SS14</strain>
    </source>
</reference>
<feature type="region of interest" description="Disordered" evidence="1">
    <location>
        <begin position="479"/>
        <end position="645"/>
    </location>
</feature>
<dbReference type="OrthoDB" id="28208at2759"/>
<evidence type="ECO:0000256" key="1">
    <source>
        <dbReference type="SAM" id="MobiDB-lite"/>
    </source>
</evidence>
<feature type="compositionally biased region" description="Polar residues" evidence="1">
    <location>
        <begin position="579"/>
        <end position="603"/>
    </location>
</feature>
<feature type="region of interest" description="Disordered" evidence="1">
    <location>
        <begin position="26"/>
        <end position="137"/>
    </location>
</feature>
<dbReference type="EMBL" id="KN837148">
    <property type="protein sequence ID" value="KIJ39903.1"/>
    <property type="molecule type" value="Genomic_DNA"/>
</dbReference>
<feature type="region of interest" description="Disordered" evidence="1">
    <location>
        <begin position="181"/>
        <end position="202"/>
    </location>
</feature>
<dbReference type="AlphaFoldDB" id="A0A0C9UA00"/>
<feature type="compositionally biased region" description="Basic and acidic residues" evidence="1">
    <location>
        <begin position="507"/>
        <end position="517"/>
    </location>
</feature>